<organism evidence="3">
    <name type="scientific">Finegoldia magna</name>
    <name type="common">Peptostreptococcus magnus</name>
    <dbReference type="NCBI Taxonomy" id="1260"/>
    <lineage>
        <taxon>Bacteria</taxon>
        <taxon>Bacillati</taxon>
        <taxon>Bacillota</taxon>
        <taxon>Tissierellia</taxon>
        <taxon>Tissierellales</taxon>
        <taxon>Peptoniphilaceae</taxon>
        <taxon>Finegoldia</taxon>
    </lineage>
</organism>
<evidence type="ECO:0000259" key="2">
    <source>
        <dbReference type="Pfam" id="PF08242"/>
    </source>
</evidence>
<dbReference type="GO" id="GO:0000166">
    <property type="term" value="F:nucleotide binding"/>
    <property type="evidence" value="ECO:0007669"/>
    <property type="project" value="InterPro"/>
</dbReference>
<dbReference type="PANTHER" id="PTHR43377:SF1">
    <property type="entry name" value="BILIVERDIN REDUCTASE A"/>
    <property type="match status" value="1"/>
</dbReference>
<dbReference type="InterPro" id="IPR013217">
    <property type="entry name" value="Methyltransf_12"/>
</dbReference>
<dbReference type="Pfam" id="PF01408">
    <property type="entry name" value="GFO_IDH_MocA"/>
    <property type="match status" value="1"/>
</dbReference>
<dbReference type="InterPro" id="IPR051450">
    <property type="entry name" value="Gfo/Idh/MocA_Oxidoreductases"/>
</dbReference>
<dbReference type="EMBL" id="CACRTP010000006">
    <property type="protein sequence ID" value="VYT69925.1"/>
    <property type="molecule type" value="Genomic_DNA"/>
</dbReference>
<dbReference type="Gene3D" id="3.40.50.720">
    <property type="entry name" value="NAD(P)-binding Rossmann-like Domain"/>
    <property type="match status" value="1"/>
</dbReference>
<dbReference type="Gene3D" id="3.40.50.150">
    <property type="entry name" value="Vaccinia Virus protein VP39"/>
    <property type="match status" value="1"/>
</dbReference>
<dbReference type="AlphaFoldDB" id="A0A6N2YSI4"/>
<gene>
    <name evidence="3" type="primary">pksM</name>
    <name evidence="3" type="ORF">FMLFYP121_00334</name>
</gene>
<dbReference type="PANTHER" id="PTHR43377">
    <property type="entry name" value="BILIVERDIN REDUCTASE A"/>
    <property type="match status" value="1"/>
</dbReference>
<dbReference type="InterPro" id="IPR029063">
    <property type="entry name" value="SAM-dependent_MTases_sf"/>
</dbReference>
<reference evidence="3" key="1">
    <citation type="submission" date="2019-11" db="EMBL/GenBank/DDBJ databases">
        <authorList>
            <person name="Feng L."/>
        </authorList>
    </citation>
    <scope>NUCLEOTIDE SEQUENCE</scope>
    <source>
        <strain evidence="3">FmagnaLFYP121</strain>
    </source>
</reference>
<proteinExistence type="predicted"/>
<evidence type="ECO:0000259" key="1">
    <source>
        <dbReference type="Pfam" id="PF01408"/>
    </source>
</evidence>
<protein>
    <submittedName>
        <fullName evidence="3">Polyketide synthase PksM</fullName>
    </submittedName>
</protein>
<dbReference type="Pfam" id="PF08242">
    <property type="entry name" value="Methyltransf_12"/>
    <property type="match status" value="1"/>
</dbReference>
<dbReference type="InterPro" id="IPR036291">
    <property type="entry name" value="NAD(P)-bd_dom_sf"/>
</dbReference>
<evidence type="ECO:0000313" key="3">
    <source>
        <dbReference type="EMBL" id="VYT69925.1"/>
    </source>
</evidence>
<accession>A0A6N2YSI4</accession>
<dbReference type="RefSeq" id="WP_156849655.1">
    <property type="nucleotide sequence ID" value="NZ_CACRTP010000006.1"/>
</dbReference>
<dbReference type="InterPro" id="IPR000683">
    <property type="entry name" value="Gfo/Idh/MocA-like_OxRdtase_N"/>
</dbReference>
<name>A0A6N2YSI4_FINMA</name>
<feature type="domain" description="Methyltransferase type 12" evidence="2">
    <location>
        <begin position="527"/>
        <end position="624"/>
    </location>
</feature>
<dbReference type="CDD" id="cd02440">
    <property type="entry name" value="AdoMet_MTases"/>
    <property type="match status" value="1"/>
</dbReference>
<feature type="domain" description="Gfo/Idh/MocA-like oxidoreductase N-terminal" evidence="1">
    <location>
        <begin position="4"/>
        <end position="118"/>
    </location>
</feature>
<sequence>MIKKVIVCGSRFGQFYIEALKDMENIEVIGLLANGSNRSVKCADHYNLKIFTSVESLPKDIDVACVAIGSSVFGGNGVKIAKELLKKRINVLFEQPIHVREISELYNTAISHNVKIKIGNLYNNLPAVRNFLLNVDRANMISHASYLMVDLNTQLSYPVSGIIKQILKDTTVVNENYKYIEQKSCCNILSMNVNNVEVLVKAFNEIGKNNLDSDMRMLFSMVVGYPSGRLVLSSPLGPVFWEQSPNLPEIDLIPSFLEGDYRVGCNKPWISVLYQADEYNKSYIYRNIWVKAVKDDLKKFIFNEINEEQLSGIEIQHDLEIAVLWQKLMGSLGYPKTKLNDTTKYIDPYIFKRTEINCYSVKESINELNKISRDTMFYYLTKHISENSIPISILFNKIGISEKYKIIMERWILHLESFNYLEKKDDSIIIKSKRIDWNVLIGKWDLLESKWNTKAMPMNVFQYFRENARLLNDLLNSKVNANEILFSKGGDEIAKGLYSKTAIAIYLNELIVSNIKELLNEKNITILELGGGTASTTEKIVSNIEYDKYIFTDISPYFIEKAKDAFREYKGIEYGIINIDDDESYKQVGSKVDLIIAVGVLNNARNIENSLMYIKKILKDDGILMIVEAVDESPEILISQVFMMTEADDIRNEENITFLKMNQWIEMFKKLGFELLTFEPKNGDWLEDFNQKLFILKNNGGEDHGNRK</sequence>
<dbReference type="SUPFAM" id="SSF53335">
    <property type="entry name" value="S-adenosyl-L-methionine-dependent methyltransferases"/>
    <property type="match status" value="1"/>
</dbReference>
<dbReference type="SUPFAM" id="SSF51735">
    <property type="entry name" value="NAD(P)-binding Rossmann-fold domains"/>
    <property type="match status" value="1"/>
</dbReference>